<dbReference type="InterPro" id="IPR000873">
    <property type="entry name" value="AMP-dep_synth/lig_dom"/>
</dbReference>
<feature type="domain" description="AMP-dependent synthetase/ligase" evidence="3">
    <location>
        <begin position="26"/>
        <end position="417"/>
    </location>
</feature>
<evidence type="ECO:0000313" key="8">
    <source>
        <dbReference type="Proteomes" id="UP001431572"/>
    </source>
</evidence>
<dbReference type="RefSeq" id="WP_341468656.1">
    <property type="nucleotide sequence ID" value="NZ_CP128399.1"/>
</dbReference>
<gene>
    <name evidence="5" type="ORF">HXX08_03295</name>
    <name evidence="6" type="ORF">OZ401_000007</name>
</gene>
<keyword evidence="2" id="KW-0436">Ligase</keyword>
<accession>A0A8T7M0H9</accession>
<evidence type="ECO:0000259" key="4">
    <source>
        <dbReference type="Pfam" id="PF13193"/>
    </source>
</evidence>
<dbReference type="PROSITE" id="PS00455">
    <property type="entry name" value="AMP_BINDING"/>
    <property type="match status" value="1"/>
</dbReference>
<reference evidence="5 7" key="1">
    <citation type="submission" date="2020-06" db="EMBL/GenBank/DDBJ databases">
        <title>Anoxygenic phototrophic Chloroflexota member uses a Type I reaction center.</title>
        <authorList>
            <person name="Tsuji J.M."/>
            <person name="Shaw N.A."/>
            <person name="Nagashima S."/>
            <person name="Venkiteswaran J."/>
            <person name="Schiff S.L."/>
            <person name="Hanada S."/>
            <person name="Tank M."/>
            <person name="Neufeld J.D."/>
        </authorList>
    </citation>
    <scope>NUCLEOTIDE SEQUENCE [LARGE SCALE GENOMIC DNA]</scope>
    <source>
        <strain evidence="5">L227-S17</strain>
    </source>
</reference>
<sequence>MGDRAWSYVSGTSEKPLLGITIGDLFDQIVSQYPDNEALVSRHQNIRYTYRQFQQVVNQCARSLMHLGFKKGERLGIWAPNVAEWAIVQYATSKIGVILVNINPSYRLHELEYALRQSGCKAIAIAPQFKSSNYTQMLYDICPELKESKPGELKSAALPALRTVIRLSEERMPGMFTWNDVLSVAENVSEAELAVRQRDQEFDDPINIQYTSGTTGFPKGATLSHHNILNNGYFTAELMNFTDKDRLVIPVPLYHCFGMVMGNLGCLTHGATAIYPNDGFDPKMVLEAIQAEKATAVYGVPTMFIAELDHPDFSKYDFSTLRTGLMAGSPCPIEVMKKVNTLMHMPEAEIAYGMTETSPVSFQTRTDAPLNKRVSTVGLIHPHLEVKIVDPTDGKIVAVGEKGELCTRGYSVMLGYWNNEEATKNSIDTAGWMHTGDLAVMDDEGYVNIVGRIKDMIIRGGENVYPREIEEFLYTHPKVSDVQVIGLPDPKYGEEIMAWVKLREGETATSEELRAYCKDKIAHYKVPRYFKFVEAFPMTVTGKIQKYLMRQESIKELGLETAATIKMA</sequence>
<dbReference type="Proteomes" id="UP000521676">
    <property type="component" value="Unassembled WGS sequence"/>
</dbReference>
<dbReference type="InterPro" id="IPR020845">
    <property type="entry name" value="AMP-binding_CS"/>
</dbReference>
<dbReference type="PANTHER" id="PTHR43201:SF5">
    <property type="entry name" value="MEDIUM-CHAIN ACYL-COA LIGASE ACSF2, MITOCHONDRIAL"/>
    <property type="match status" value="1"/>
</dbReference>
<dbReference type="Proteomes" id="UP001431572">
    <property type="component" value="Chromosome 1"/>
</dbReference>
<dbReference type="InterPro" id="IPR045851">
    <property type="entry name" value="AMP-bd_C_sf"/>
</dbReference>
<dbReference type="EMBL" id="CP128399">
    <property type="protein sequence ID" value="WJW66763.1"/>
    <property type="molecule type" value="Genomic_DNA"/>
</dbReference>
<dbReference type="InterPro" id="IPR025110">
    <property type="entry name" value="AMP-bd_C"/>
</dbReference>
<dbReference type="Pfam" id="PF00501">
    <property type="entry name" value="AMP-binding"/>
    <property type="match status" value="1"/>
</dbReference>
<dbReference type="Gene3D" id="3.40.50.980">
    <property type="match status" value="2"/>
</dbReference>
<dbReference type="PANTHER" id="PTHR43201">
    <property type="entry name" value="ACYL-COA SYNTHETASE"/>
    <property type="match status" value="1"/>
</dbReference>
<proteinExistence type="inferred from homology"/>
<name>A0A8T7M0H9_9CHLR</name>
<dbReference type="FunFam" id="3.30.300.30:FF:000008">
    <property type="entry name" value="2,3-dihydroxybenzoate-AMP ligase"/>
    <property type="match status" value="1"/>
</dbReference>
<dbReference type="AlphaFoldDB" id="A0A8T7M0H9"/>
<organism evidence="5 7">
    <name type="scientific">Candidatus Chlorohelix allophototropha</name>
    <dbReference type="NCBI Taxonomy" id="3003348"/>
    <lineage>
        <taxon>Bacteria</taxon>
        <taxon>Bacillati</taxon>
        <taxon>Chloroflexota</taxon>
        <taxon>Chloroflexia</taxon>
        <taxon>Candidatus Chloroheliales</taxon>
        <taxon>Candidatus Chloroheliaceae</taxon>
        <taxon>Candidatus Chlorohelix</taxon>
    </lineage>
</organism>
<dbReference type="GO" id="GO:0006631">
    <property type="term" value="P:fatty acid metabolic process"/>
    <property type="evidence" value="ECO:0007669"/>
    <property type="project" value="TreeGrafter"/>
</dbReference>
<dbReference type="EMBL" id="JACATZ010000001">
    <property type="protein sequence ID" value="NWJ44881.1"/>
    <property type="molecule type" value="Genomic_DNA"/>
</dbReference>
<evidence type="ECO:0000313" key="7">
    <source>
        <dbReference type="Proteomes" id="UP000521676"/>
    </source>
</evidence>
<dbReference type="SUPFAM" id="SSF56801">
    <property type="entry name" value="Acetyl-CoA synthetase-like"/>
    <property type="match status" value="1"/>
</dbReference>
<dbReference type="NCBIfam" id="NF009233">
    <property type="entry name" value="PRK12583.1"/>
    <property type="match status" value="1"/>
</dbReference>
<keyword evidence="8" id="KW-1185">Reference proteome</keyword>
<reference evidence="6" key="2">
    <citation type="journal article" date="2024" name="Nature">
        <title>Anoxygenic phototroph of the Chloroflexota uses a type I reaction centre.</title>
        <authorList>
            <person name="Tsuji J.M."/>
            <person name="Shaw N.A."/>
            <person name="Nagashima S."/>
            <person name="Venkiteswaran J.J."/>
            <person name="Schiff S.L."/>
            <person name="Watanabe T."/>
            <person name="Fukui M."/>
            <person name="Hanada S."/>
            <person name="Tank M."/>
            <person name="Neufeld J.D."/>
        </authorList>
    </citation>
    <scope>NUCLEOTIDE SEQUENCE</scope>
    <source>
        <strain evidence="6">L227-S17</strain>
    </source>
</reference>
<dbReference type="CDD" id="cd05917">
    <property type="entry name" value="FACL_like_2"/>
    <property type="match status" value="1"/>
</dbReference>
<evidence type="ECO:0000313" key="6">
    <source>
        <dbReference type="EMBL" id="WJW66763.1"/>
    </source>
</evidence>
<dbReference type="GO" id="GO:0031956">
    <property type="term" value="F:medium-chain fatty acid-CoA ligase activity"/>
    <property type="evidence" value="ECO:0007669"/>
    <property type="project" value="TreeGrafter"/>
</dbReference>
<dbReference type="FunFam" id="3.40.50.12780:FF:000003">
    <property type="entry name" value="Long-chain-fatty-acid--CoA ligase FadD"/>
    <property type="match status" value="1"/>
</dbReference>
<evidence type="ECO:0000259" key="3">
    <source>
        <dbReference type="Pfam" id="PF00501"/>
    </source>
</evidence>
<dbReference type="Pfam" id="PF13193">
    <property type="entry name" value="AMP-binding_C"/>
    <property type="match status" value="1"/>
</dbReference>
<dbReference type="Gene3D" id="2.30.38.10">
    <property type="entry name" value="Luciferase, Domain 3"/>
    <property type="match status" value="1"/>
</dbReference>
<evidence type="ECO:0000256" key="2">
    <source>
        <dbReference type="ARBA" id="ARBA00022598"/>
    </source>
</evidence>
<dbReference type="Gene3D" id="3.30.300.30">
    <property type="match status" value="1"/>
</dbReference>
<comment type="similarity">
    <text evidence="1">Belongs to the ATP-dependent AMP-binding enzyme family.</text>
</comment>
<evidence type="ECO:0000313" key="5">
    <source>
        <dbReference type="EMBL" id="NWJ44881.1"/>
    </source>
</evidence>
<evidence type="ECO:0000256" key="1">
    <source>
        <dbReference type="ARBA" id="ARBA00006432"/>
    </source>
</evidence>
<feature type="domain" description="AMP-binding enzyme C-terminal" evidence="4">
    <location>
        <begin position="468"/>
        <end position="543"/>
    </location>
</feature>
<protein>
    <submittedName>
        <fullName evidence="5">AMP-binding protein</fullName>
    </submittedName>
</protein>